<dbReference type="InterPro" id="IPR037069">
    <property type="entry name" value="AcylCoA_DH/ox_N_sf"/>
</dbReference>
<evidence type="ECO:0000256" key="5">
    <source>
        <dbReference type="ARBA" id="ARBA00023002"/>
    </source>
</evidence>
<dbReference type="SUPFAM" id="SSF47203">
    <property type="entry name" value="Acyl-CoA dehydrogenase C-terminal domain-like"/>
    <property type="match status" value="1"/>
</dbReference>
<dbReference type="Pfam" id="PF00173">
    <property type="entry name" value="Cyt-b5"/>
    <property type="match status" value="1"/>
</dbReference>
<dbReference type="InterPro" id="IPR013786">
    <property type="entry name" value="AcylCoA_DH/ox_N"/>
</dbReference>
<dbReference type="PROSITE" id="PS50255">
    <property type="entry name" value="CYTOCHROME_B5_2"/>
    <property type="match status" value="1"/>
</dbReference>
<dbReference type="Pfam" id="PF02770">
    <property type="entry name" value="Acyl-CoA_dh_M"/>
    <property type="match status" value="1"/>
</dbReference>
<gene>
    <name evidence="7" type="ORF">AMON00008_LOCUS415</name>
</gene>
<dbReference type="AlphaFoldDB" id="A0A7S4PSQ6"/>
<dbReference type="SUPFAM" id="SSF55856">
    <property type="entry name" value="Cytochrome b5-like heme/steroid binding domain"/>
    <property type="match status" value="1"/>
</dbReference>
<keyword evidence="4" id="KW-0274">FAD</keyword>
<dbReference type="SMART" id="SM01117">
    <property type="entry name" value="Cyt-b5"/>
    <property type="match status" value="1"/>
</dbReference>
<dbReference type="GO" id="GO:0033539">
    <property type="term" value="P:fatty acid beta-oxidation using acyl-CoA dehydrogenase"/>
    <property type="evidence" value="ECO:0007669"/>
    <property type="project" value="TreeGrafter"/>
</dbReference>
<dbReference type="Pfam" id="PF00441">
    <property type="entry name" value="Acyl-CoA_dh_1"/>
    <property type="match status" value="1"/>
</dbReference>
<dbReference type="Pfam" id="PF02771">
    <property type="entry name" value="Acyl-CoA_dh_N"/>
    <property type="match status" value="1"/>
</dbReference>
<feature type="domain" description="Cytochrome b5 heme-binding" evidence="6">
    <location>
        <begin position="1"/>
        <end position="76"/>
    </location>
</feature>
<dbReference type="Gene3D" id="1.10.540.10">
    <property type="entry name" value="Acyl-CoA dehydrogenase/oxidase, N-terminal domain"/>
    <property type="match status" value="1"/>
</dbReference>
<keyword evidence="3" id="KW-0285">Flavoprotein</keyword>
<dbReference type="InterPro" id="IPR006089">
    <property type="entry name" value="Acyl-CoA_DH_CS"/>
</dbReference>
<evidence type="ECO:0000313" key="7">
    <source>
        <dbReference type="EMBL" id="CAE4560796.1"/>
    </source>
</evidence>
<dbReference type="PANTHER" id="PTHR48083">
    <property type="entry name" value="MEDIUM-CHAIN SPECIFIC ACYL-COA DEHYDROGENASE, MITOCHONDRIAL-RELATED"/>
    <property type="match status" value="1"/>
</dbReference>
<evidence type="ECO:0000256" key="2">
    <source>
        <dbReference type="ARBA" id="ARBA00009347"/>
    </source>
</evidence>
<dbReference type="GO" id="GO:0005737">
    <property type="term" value="C:cytoplasm"/>
    <property type="evidence" value="ECO:0007669"/>
    <property type="project" value="TreeGrafter"/>
</dbReference>
<dbReference type="InterPro" id="IPR009100">
    <property type="entry name" value="AcylCoA_DH/oxidase_NM_dom_sf"/>
</dbReference>
<dbReference type="GO" id="GO:0050660">
    <property type="term" value="F:flavin adenine dinucleotide binding"/>
    <property type="evidence" value="ECO:0007669"/>
    <property type="project" value="InterPro"/>
</dbReference>
<dbReference type="Gene3D" id="1.20.140.10">
    <property type="entry name" value="Butyryl-CoA Dehydrogenase, subunit A, domain 3"/>
    <property type="match status" value="1"/>
</dbReference>
<evidence type="ECO:0000256" key="1">
    <source>
        <dbReference type="ARBA" id="ARBA00001974"/>
    </source>
</evidence>
<proteinExistence type="inferred from homology"/>
<dbReference type="EMBL" id="HBNR01000531">
    <property type="protein sequence ID" value="CAE4560796.1"/>
    <property type="molecule type" value="Transcribed_RNA"/>
</dbReference>
<dbReference type="InterPro" id="IPR046373">
    <property type="entry name" value="Acyl-CoA_Oxase/DH_mid-dom_sf"/>
</dbReference>
<dbReference type="InterPro" id="IPR036400">
    <property type="entry name" value="Cyt_B5-like_heme/steroid_sf"/>
</dbReference>
<dbReference type="Gene3D" id="3.10.120.10">
    <property type="entry name" value="Cytochrome b5-like heme/steroid binding domain"/>
    <property type="match status" value="1"/>
</dbReference>
<dbReference type="InterPro" id="IPR001199">
    <property type="entry name" value="Cyt_B5-like_heme/steroid-bd"/>
</dbReference>
<name>A0A7S4PSQ6_9DINO</name>
<dbReference type="InterPro" id="IPR036250">
    <property type="entry name" value="AcylCo_DH-like_C"/>
</dbReference>
<evidence type="ECO:0000256" key="4">
    <source>
        <dbReference type="ARBA" id="ARBA00022827"/>
    </source>
</evidence>
<dbReference type="InterPro" id="IPR050741">
    <property type="entry name" value="Acyl-CoA_dehydrogenase"/>
</dbReference>
<evidence type="ECO:0000256" key="3">
    <source>
        <dbReference type="ARBA" id="ARBA00022630"/>
    </source>
</evidence>
<dbReference type="GO" id="GO:0003995">
    <property type="term" value="F:acyl-CoA dehydrogenase activity"/>
    <property type="evidence" value="ECO:0007669"/>
    <property type="project" value="InterPro"/>
</dbReference>
<dbReference type="Gene3D" id="2.40.110.10">
    <property type="entry name" value="Butyryl-CoA Dehydrogenase, subunit A, domain 2"/>
    <property type="match status" value="1"/>
</dbReference>
<organism evidence="7">
    <name type="scientific">Alexandrium monilatum</name>
    <dbReference type="NCBI Taxonomy" id="311494"/>
    <lineage>
        <taxon>Eukaryota</taxon>
        <taxon>Sar</taxon>
        <taxon>Alveolata</taxon>
        <taxon>Dinophyceae</taxon>
        <taxon>Gonyaulacales</taxon>
        <taxon>Pyrocystaceae</taxon>
        <taxon>Alexandrium</taxon>
    </lineage>
</organism>
<protein>
    <recommendedName>
        <fullName evidence="6">Cytochrome b5 heme-binding domain-containing protein</fullName>
    </recommendedName>
</protein>
<keyword evidence="5" id="KW-0560">Oxidoreductase</keyword>
<dbReference type="PROSITE" id="PS00072">
    <property type="entry name" value="ACYL_COA_DH_1"/>
    <property type="match status" value="1"/>
</dbReference>
<reference evidence="7" key="1">
    <citation type="submission" date="2021-01" db="EMBL/GenBank/DDBJ databases">
        <authorList>
            <person name="Corre E."/>
            <person name="Pelletier E."/>
            <person name="Niang G."/>
            <person name="Scheremetjew M."/>
            <person name="Finn R."/>
            <person name="Kale V."/>
            <person name="Holt S."/>
            <person name="Cochrane G."/>
            <person name="Meng A."/>
            <person name="Brown T."/>
            <person name="Cohen L."/>
        </authorList>
    </citation>
    <scope>NUCLEOTIDE SEQUENCE</scope>
    <source>
        <strain evidence="7">CCMP3105</strain>
    </source>
</reference>
<comment type="cofactor">
    <cofactor evidence="1">
        <name>FAD</name>
        <dbReference type="ChEBI" id="CHEBI:57692"/>
    </cofactor>
</comment>
<sequence>MKSISSAELSQHAKVGDMWMAVDGDVYDVSKFARVHPGGAKVLEQLAGHDVTAEFYELHRHSVLEKFARLKVGRLGSAAEAKRAAAGSISAVPFAEIPAFQGQNSPYYKDSHKRFLQAVRAFVQAELEPIAASQDLSGEYPEPELRRKLGMAGLMVSRMGPGMWLREAVALGITIPGGVTPEEFDYFHEMIAHQEIARLGLPGFIDSLGAGYLISAPAIFHFGTESMRQGLGRQLLKGEKWSVLAISEPFAGSDVAAIKTTAEKTPDGKFYIVNGVKKWITEGAYADYFVTAVRTGGAGAGGISMLLIPRGEGVTTSQIKTTYSTCAGTALVIFSDVKVPVENLLGVENDGFKLIMYNFNHERWLIVNNLIGQIRAAITDTFMWARQRKVFGKPLIDQPVIRNKLASSVAAMECVQTYNEALTYDMIVSKDGPVGQRLAGPIAMLKFQTTRTAWKVADDTVQILGGRGITRTGMGAKIEGLKNFAKYAAVYGGSEEIMADLAIKQALRGFPPSARL</sequence>
<dbReference type="SUPFAM" id="SSF56645">
    <property type="entry name" value="Acyl-CoA dehydrogenase NM domain-like"/>
    <property type="match status" value="1"/>
</dbReference>
<dbReference type="InterPro" id="IPR009075">
    <property type="entry name" value="AcylCo_DH/oxidase_C"/>
</dbReference>
<comment type="similarity">
    <text evidence="2">Belongs to the acyl-CoA dehydrogenase family.</text>
</comment>
<dbReference type="InterPro" id="IPR006091">
    <property type="entry name" value="Acyl-CoA_Oxase/DH_mid-dom"/>
</dbReference>
<dbReference type="PANTHER" id="PTHR48083:SF28">
    <property type="entry name" value="ACYL-COA DEHYDROGENASE FAMILY PROTEIN (AFU_ORTHOLOGUE AFUA_6G10880)-RELATED"/>
    <property type="match status" value="1"/>
</dbReference>
<accession>A0A7S4PSQ6</accession>
<evidence type="ECO:0000259" key="6">
    <source>
        <dbReference type="PROSITE" id="PS50255"/>
    </source>
</evidence>